<dbReference type="Proteomes" id="UP000530268">
    <property type="component" value="Unassembled WGS sequence"/>
</dbReference>
<feature type="transmembrane region" description="Helical" evidence="1">
    <location>
        <begin position="161"/>
        <end position="178"/>
    </location>
</feature>
<proteinExistence type="predicted"/>
<name>A0A7W6E752_9RHOB</name>
<keyword evidence="1" id="KW-0472">Membrane</keyword>
<protein>
    <submittedName>
        <fullName evidence="3">Uncharacterized protein</fullName>
    </submittedName>
</protein>
<evidence type="ECO:0000313" key="4">
    <source>
        <dbReference type="Proteomes" id="UP000530268"/>
    </source>
</evidence>
<organism evidence="3 4">
    <name type="scientific">Sulfitobacter undariae</name>
    <dbReference type="NCBI Taxonomy" id="1563671"/>
    <lineage>
        <taxon>Bacteria</taxon>
        <taxon>Pseudomonadati</taxon>
        <taxon>Pseudomonadota</taxon>
        <taxon>Alphaproteobacteria</taxon>
        <taxon>Rhodobacterales</taxon>
        <taxon>Roseobacteraceae</taxon>
        <taxon>Sulfitobacter</taxon>
    </lineage>
</organism>
<keyword evidence="2" id="KW-0732">Signal</keyword>
<evidence type="ECO:0000256" key="2">
    <source>
        <dbReference type="SAM" id="SignalP"/>
    </source>
</evidence>
<dbReference type="EMBL" id="JACIEI010000001">
    <property type="protein sequence ID" value="MBB3992489.1"/>
    <property type="molecule type" value="Genomic_DNA"/>
</dbReference>
<evidence type="ECO:0000313" key="3">
    <source>
        <dbReference type="EMBL" id="MBB3992489.1"/>
    </source>
</evidence>
<feature type="transmembrane region" description="Helical" evidence="1">
    <location>
        <begin position="228"/>
        <end position="245"/>
    </location>
</feature>
<comment type="caution">
    <text evidence="3">The sequence shown here is derived from an EMBL/GenBank/DDBJ whole genome shotgun (WGS) entry which is preliminary data.</text>
</comment>
<evidence type="ECO:0000256" key="1">
    <source>
        <dbReference type="SAM" id="Phobius"/>
    </source>
</evidence>
<keyword evidence="1" id="KW-1133">Transmembrane helix</keyword>
<dbReference type="RefSeq" id="WP_184561699.1">
    <property type="nucleotide sequence ID" value="NZ_JACIEI010000001.1"/>
</dbReference>
<sequence>MWEKCCAAAMLLVLCCGLFSPAQAHSPYFGQREKINSPDFEAIEFAVLYGDGIIFSNPAQVVVFDSEGHLLAATPLSTALLIRCDRSDVQPTCLAYDELQGIVFEPEYEKWAQGRIIEEEGRPPRDAYPEYLDIEYGFAQRPATFIEKISFSAVSMVNSPIATLLSVLWWAIAWSFVARPFWRWKRNGLQIIPLKGWSAALTVLSILAFLGMSFLAACAWLIQPYSIHFLFFVFILGAVIAVVLTRRKAVVEAD</sequence>
<gene>
    <name evidence="3" type="ORF">GGR95_000108</name>
</gene>
<feature type="signal peptide" evidence="2">
    <location>
        <begin position="1"/>
        <end position="24"/>
    </location>
</feature>
<feature type="transmembrane region" description="Helical" evidence="1">
    <location>
        <begin position="199"/>
        <end position="222"/>
    </location>
</feature>
<reference evidence="3 4" key="1">
    <citation type="submission" date="2020-08" db="EMBL/GenBank/DDBJ databases">
        <title>Genomic Encyclopedia of Type Strains, Phase IV (KMG-IV): sequencing the most valuable type-strain genomes for metagenomic binning, comparative biology and taxonomic classification.</title>
        <authorList>
            <person name="Goeker M."/>
        </authorList>
    </citation>
    <scope>NUCLEOTIDE SEQUENCE [LARGE SCALE GENOMIC DNA]</scope>
    <source>
        <strain evidence="3 4">DSM 102234</strain>
    </source>
</reference>
<feature type="chain" id="PRO_5031036896" evidence="2">
    <location>
        <begin position="25"/>
        <end position="254"/>
    </location>
</feature>
<dbReference type="AlphaFoldDB" id="A0A7W6E752"/>
<keyword evidence="1" id="KW-0812">Transmembrane</keyword>
<keyword evidence="4" id="KW-1185">Reference proteome</keyword>
<accession>A0A7W6E752</accession>